<name>A0A0D8FQD7_9ACTN</name>
<evidence type="ECO:0000313" key="2">
    <source>
        <dbReference type="Proteomes" id="UP000032336"/>
    </source>
</evidence>
<dbReference type="eggNOG" id="COG0456">
    <property type="taxonomic scope" value="Bacteria"/>
</dbReference>
<accession>A0A0D8FQD7</accession>
<evidence type="ECO:0008006" key="3">
    <source>
        <dbReference type="Google" id="ProtNLM"/>
    </source>
</evidence>
<dbReference type="OrthoDB" id="342444at2"/>
<dbReference type="GeneID" id="78373753"/>
<gene>
    <name evidence="1" type="ORF">FEAC_27800</name>
</gene>
<sequence length="250" mass="28138">MTFLEKYASIAEIATVKSRPDLLELAWEQTRGTMPEYNYHGDMLNEYWARLTDEWPEYQFHLLGVGEEILALARSIPLHWDGTVGDLPEGIDGAIERGFDKGNPNTLCALLIAIPRVRQRTGMSAVALAAMADLAKERGFGSLIAPVRPSAKALYPLVPIARYATWKRSDGSLFDPWMRVHERAGASVLKPEPHSLGITASVSEWEEWTGLEFPETGQYWFPGGLATLAVDRAEDRGRYFEPNVWMHHRL</sequence>
<dbReference type="AlphaFoldDB" id="A0A0D8FQD7"/>
<dbReference type="Proteomes" id="UP000032336">
    <property type="component" value="Unassembled WGS sequence"/>
</dbReference>
<dbReference type="Gene3D" id="3.40.630.30">
    <property type="match status" value="1"/>
</dbReference>
<organism evidence="1 2">
    <name type="scientific">Ferrimicrobium acidiphilum DSM 19497</name>
    <dbReference type="NCBI Taxonomy" id="1121877"/>
    <lineage>
        <taxon>Bacteria</taxon>
        <taxon>Bacillati</taxon>
        <taxon>Actinomycetota</taxon>
        <taxon>Acidimicrobiia</taxon>
        <taxon>Acidimicrobiales</taxon>
        <taxon>Acidimicrobiaceae</taxon>
        <taxon>Ferrimicrobium</taxon>
    </lineage>
</organism>
<reference evidence="1 2" key="1">
    <citation type="submission" date="2015-01" db="EMBL/GenBank/DDBJ databases">
        <title>Draft genome of the acidophilic iron oxidizer Ferrimicrobium acidiphilum strain T23.</title>
        <authorList>
            <person name="Poehlein A."/>
            <person name="Eisen S."/>
            <person name="Schloemann M."/>
            <person name="Johnson B.D."/>
            <person name="Daniel R."/>
            <person name="Muehling M."/>
        </authorList>
    </citation>
    <scope>NUCLEOTIDE SEQUENCE [LARGE SCALE GENOMIC DNA]</scope>
    <source>
        <strain evidence="1 2">T23</strain>
    </source>
</reference>
<protein>
    <recommendedName>
        <fullName evidence="3">N-acetyltransferase domain-containing protein</fullName>
    </recommendedName>
</protein>
<proteinExistence type="predicted"/>
<dbReference type="RefSeq" id="WP_052566437.1">
    <property type="nucleotide sequence ID" value="NZ_JQKF01000048.1"/>
</dbReference>
<keyword evidence="2" id="KW-1185">Reference proteome</keyword>
<comment type="caution">
    <text evidence="1">The sequence shown here is derived from an EMBL/GenBank/DDBJ whole genome shotgun (WGS) entry which is preliminary data.</text>
</comment>
<evidence type="ECO:0000313" key="1">
    <source>
        <dbReference type="EMBL" id="KJE75488.1"/>
    </source>
</evidence>
<dbReference type="EMBL" id="JXUW01000039">
    <property type="protein sequence ID" value="KJE75488.1"/>
    <property type="molecule type" value="Genomic_DNA"/>
</dbReference>
<dbReference type="STRING" id="1121877.FEAC_27800"/>